<proteinExistence type="predicted"/>
<sequence>MITSIKLKNFRGFKDFAVSDLKPVTLLAGRNICGKTSLLEAVYILCNYLKPSFFVRINKNRGNTVIHNSSFIWDYLFNSSEADEKTFCIQLTENADIIHELTVTKRLNTSSPVDLAPDGSPAANNVIDALDYAYYQKTQDGLLVKDQGSYLLQRGGIIRNSQASSGSVLRSRSAELLSADYEIYDLAVRLGQIELKGQKEKLIDCVNIIDSDIEDLILIMDECKTPEIFAKYKNHKLIPVSMAGHGLKQLLKIALSFLDDKVEVLLIDEIERGFHYSVFPDLWKALTKLAAEFNKQLIASTHSADCIENFYQTFSSEEIAKLFKYVRLERDENGDLVPTAYNSEEFISSLDYKFEVR</sequence>
<feature type="domain" description="ATPase AAA-type core" evidence="1">
    <location>
        <begin position="24"/>
        <end position="303"/>
    </location>
</feature>
<accession>A0A9D9DBU5</accession>
<dbReference type="EMBL" id="JADINH010000049">
    <property type="protein sequence ID" value="MBO8415261.1"/>
    <property type="molecule type" value="Genomic_DNA"/>
</dbReference>
<dbReference type="SUPFAM" id="SSF52540">
    <property type="entry name" value="P-loop containing nucleoside triphosphate hydrolases"/>
    <property type="match status" value="1"/>
</dbReference>
<protein>
    <submittedName>
        <fullName evidence="2">AAA family ATPase</fullName>
    </submittedName>
</protein>
<organism evidence="2 3">
    <name type="scientific">Candidatus Avisuccinivibrio stercorigallinarum</name>
    <dbReference type="NCBI Taxonomy" id="2840704"/>
    <lineage>
        <taxon>Bacteria</taxon>
        <taxon>Pseudomonadati</taxon>
        <taxon>Pseudomonadota</taxon>
        <taxon>Gammaproteobacteria</taxon>
        <taxon>Aeromonadales</taxon>
        <taxon>Succinivibrionaceae</taxon>
        <taxon>Succinivibrionaceae incertae sedis</taxon>
        <taxon>Candidatus Avisuccinivibrio</taxon>
    </lineage>
</organism>
<dbReference type="GO" id="GO:0005524">
    <property type="term" value="F:ATP binding"/>
    <property type="evidence" value="ECO:0007669"/>
    <property type="project" value="InterPro"/>
</dbReference>
<evidence type="ECO:0000313" key="2">
    <source>
        <dbReference type="EMBL" id="MBO8415261.1"/>
    </source>
</evidence>
<reference evidence="2" key="1">
    <citation type="submission" date="2020-10" db="EMBL/GenBank/DDBJ databases">
        <authorList>
            <person name="Gilroy R."/>
        </authorList>
    </citation>
    <scope>NUCLEOTIDE SEQUENCE</scope>
    <source>
        <strain evidence="2">17213</strain>
    </source>
</reference>
<dbReference type="InterPro" id="IPR027417">
    <property type="entry name" value="P-loop_NTPase"/>
</dbReference>
<dbReference type="GO" id="GO:0016887">
    <property type="term" value="F:ATP hydrolysis activity"/>
    <property type="evidence" value="ECO:0007669"/>
    <property type="project" value="InterPro"/>
</dbReference>
<dbReference type="Gene3D" id="3.40.50.300">
    <property type="entry name" value="P-loop containing nucleotide triphosphate hydrolases"/>
    <property type="match status" value="1"/>
</dbReference>
<evidence type="ECO:0000259" key="1">
    <source>
        <dbReference type="Pfam" id="PF13304"/>
    </source>
</evidence>
<name>A0A9D9DBU5_9GAMM</name>
<evidence type="ECO:0000313" key="3">
    <source>
        <dbReference type="Proteomes" id="UP000823631"/>
    </source>
</evidence>
<dbReference type="InterPro" id="IPR003959">
    <property type="entry name" value="ATPase_AAA_core"/>
</dbReference>
<dbReference type="AlphaFoldDB" id="A0A9D9DBU5"/>
<reference evidence="2" key="2">
    <citation type="journal article" date="2021" name="PeerJ">
        <title>Extensive microbial diversity within the chicken gut microbiome revealed by metagenomics and culture.</title>
        <authorList>
            <person name="Gilroy R."/>
            <person name="Ravi A."/>
            <person name="Getino M."/>
            <person name="Pursley I."/>
            <person name="Horton D.L."/>
            <person name="Alikhan N.F."/>
            <person name="Baker D."/>
            <person name="Gharbi K."/>
            <person name="Hall N."/>
            <person name="Watson M."/>
            <person name="Adriaenssens E.M."/>
            <person name="Foster-Nyarko E."/>
            <person name="Jarju S."/>
            <person name="Secka A."/>
            <person name="Antonio M."/>
            <person name="Oren A."/>
            <person name="Chaudhuri R.R."/>
            <person name="La Ragione R."/>
            <person name="Hildebrand F."/>
            <person name="Pallen M.J."/>
        </authorList>
    </citation>
    <scope>NUCLEOTIDE SEQUENCE</scope>
    <source>
        <strain evidence="2">17213</strain>
    </source>
</reference>
<gene>
    <name evidence="2" type="ORF">IAB19_02640</name>
</gene>
<dbReference type="PANTHER" id="PTHR43581:SF4">
    <property type="entry name" value="ATP_GTP PHOSPHATASE"/>
    <property type="match status" value="1"/>
</dbReference>
<dbReference type="PANTHER" id="PTHR43581">
    <property type="entry name" value="ATP/GTP PHOSPHATASE"/>
    <property type="match status" value="1"/>
</dbReference>
<comment type="caution">
    <text evidence="2">The sequence shown here is derived from an EMBL/GenBank/DDBJ whole genome shotgun (WGS) entry which is preliminary data.</text>
</comment>
<dbReference type="Pfam" id="PF13304">
    <property type="entry name" value="AAA_21"/>
    <property type="match status" value="1"/>
</dbReference>
<dbReference type="Proteomes" id="UP000823631">
    <property type="component" value="Unassembled WGS sequence"/>
</dbReference>
<dbReference type="InterPro" id="IPR051396">
    <property type="entry name" value="Bact_Antivir_Def_Nuclease"/>
</dbReference>